<dbReference type="GO" id="GO:0006824">
    <property type="term" value="P:cobalt ion transport"/>
    <property type="evidence" value="ECO:0007669"/>
    <property type="project" value="UniProtKB-KW"/>
</dbReference>
<keyword evidence="6" id="KW-0533">Nickel</keyword>
<dbReference type="Proteomes" id="UP001227162">
    <property type="component" value="Unassembled WGS sequence"/>
</dbReference>
<evidence type="ECO:0000256" key="12">
    <source>
        <dbReference type="ARBA" id="ARBA00023285"/>
    </source>
</evidence>
<accession>A0AAJ1U5J7</accession>
<evidence type="ECO:0000256" key="6">
    <source>
        <dbReference type="ARBA" id="ARBA00022596"/>
    </source>
</evidence>
<evidence type="ECO:0000256" key="14">
    <source>
        <dbReference type="SAM" id="MobiDB-lite"/>
    </source>
</evidence>
<keyword evidence="11 13" id="KW-0472">Membrane</keyword>
<comment type="function">
    <text evidence="1">Efflux system for nickel and cobalt.</text>
</comment>
<keyword evidence="5" id="KW-1003">Cell membrane</keyword>
<dbReference type="GO" id="GO:0015099">
    <property type="term" value="F:nickel cation transmembrane transporter activity"/>
    <property type="evidence" value="ECO:0007669"/>
    <property type="project" value="UniProtKB-UniRule"/>
</dbReference>
<protein>
    <recommendedName>
        <fullName evidence="13">Nickel/cobalt efflux system</fullName>
    </recommendedName>
</protein>
<keyword evidence="12" id="KW-0170">Cobalt</keyword>
<name>A0AAJ1U5J7_9RHOB</name>
<organism evidence="15 16">
    <name type="scientific">Rhodalgimonas zhirmunskyi</name>
    <dbReference type="NCBI Taxonomy" id="2964767"/>
    <lineage>
        <taxon>Bacteria</taxon>
        <taxon>Pseudomonadati</taxon>
        <taxon>Pseudomonadota</taxon>
        <taxon>Alphaproteobacteria</taxon>
        <taxon>Rhodobacterales</taxon>
        <taxon>Roseobacteraceae</taxon>
        <taxon>Rhodalgimonas</taxon>
    </lineage>
</organism>
<comment type="similarity">
    <text evidence="13">Belongs to the NiCoT transporter (TC 2.A.52) family.</text>
</comment>
<dbReference type="GO" id="GO:0005886">
    <property type="term" value="C:plasma membrane"/>
    <property type="evidence" value="ECO:0007669"/>
    <property type="project" value="UniProtKB-SubCell"/>
</dbReference>
<dbReference type="InterPro" id="IPR011541">
    <property type="entry name" value="Ni/Co_transpt_high_affinity"/>
</dbReference>
<evidence type="ECO:0000256" key="13">
    <source>
        <dbReference type="RuleBase" id="RU362101"/>
    </source>
</evidence>
<proteinExistence type="inferred from homology"/>
<evidence type="ECO:0000256" key="7">
    <source>
        <dbReference type="ARBA" id="ARBA00022692"/>
    </source>
</evidence>
<evidence type="ECO:0000256" key="10">
    <source>
        <dbReference type="ARBA" id="ARBA00023112"/>
    </source>
</evidence>
<evidence type="ECO:0000313" key="15">
    <source>
        <dbReference type="EMBL" id="MDQ2093434.1"/>
    </source>
</evidence>
<reference evidence="15" key="1">
    <citation type="submission" date="2022-07" db="EMBL/GenBank/DDBJ databases">
        <authorList>
            <person name="Otstavnykh N."/>
            <person name="Isaeva M."/>
            <person name="Bystritskaya E."/>
        </authorList>
    </citation>
    <scope>NUCLEOTIDE SEQUENCE</scope>
    <source>
        <strain evidence="15">10Alg 79</strain>
    </source>
</reference>
<reference evidence="15" key="2">
    <citation type="submission" date="2023-04" db="EMBL/GenBank/DDBJ databases">
        <title>'Rhodoalgimonas zhirmunskyi' gen. nov., isolated from a red alga.</title>
        <authorList>
            <person name="Nedashkovskaya O.I."/>
            <person name="Otstavnykh N.Y."/>
            <person name="Bystritskaya E.P."/>
            <person name="Balabanova L.A."/>
            <person name="Isaeva M.P."/>
        </authorList>
    </citation>
    <scope>NUCLEOTIDE SEQUENCE</scope>
    <source>
        <strain evidence="15">10Alg 79</strain>
    </source>
</reference>
<dbReference type="Pfam" id="PF03824">
    <property type="entry name" value="NicO"/>
    <property type="match status" value="1"/>
</dbReference>
<sequence>MSEVSGERGRARVWVRLLLVVPVLAALVLAWWLWGMGGFDRLSAWAAEGQRDVQNAMARALRSLRGGDRAALAGLLGLCFAYGFFHAAGPGHGKLVIGGYGMGQRVPMRRLIGLALASSLAQSATAVALVYAGVFAFNWTRERITDVADRLLEPLSYAAIALVGLYLLIRGLQRIFRARKAGRDEVQSQGHDLAHDHAYDHGHDHGDDHGHTRHHSHDDGTCSCGHKHGVTLEEAAEVRSLRDALVLIGAVALRPCTGAVFLLILTWRMGIDLAGIAGAFTMGLGTASVTMAVAAASVGLRESALAQSMSGAGAARTAAVIEILAGLLIALVSSQMALRFL</sequence>
<feature type="transmembrane region" description="Helical" evidence="13">
    <location>
        <begin position="319"/>
        <end position="338"/>
    </location>
</feature>
<feature type="transmembrane region" description="Helical" evidence="13">
    <location>
        <begin position="13"/>
        <end position="34"/>
    </location>
</feature>
<evidence type="ECO:0000313" key="16">
    <source>
        <dbReference type="Proteomes" id="UP001227162"/>
    </source>
</evidence>
<keyword evidence="10" id="KW-0921">Nickel transport</keyword>
<feature type="transmembrane region" description="Helical" evidence="13">
    <location>
        <begin position="273"/>
        <end position="298"/>
    </location>
</feature>
<evidence type="ECO:0000256" key="3">
    <source>
        <dbReference type="ARBA" id="ARBA00022426"/>
    </source>
</evidence>
<dbReference type="RefSeq" id="WP_317625021.1">
    <property type="nucleotide sequence ID" value="NZ_JANFFA010000001.1"/>
</dbReference>
<dbReference type="AlphaFoldDB" id="A0AAJ1U5J7"/>
<feature type="region of interest" description="Disordered" evidence="14">
    <location>
        <begin position="195"/>
        <end position="221"/>
    </location>
</feature>
<dbReference type="PANTHER" id="PTHR40659">
    <property type="entry name" value="NICKEL/COBALT EFFLUX SYSTEM RCNA"/>
    <property type="match status" value="1"/>
</dbReference>
<keyword evidence="16" id="KW-1185">Reference proteome</keyword>
<comment type="caution">
    <text evidence="15">The sequence shown here is derived from an EMBL/GenBank/DDBJ whole genome shotgun (WGS) entry which is preliminary data.</text>
</comment>
<evidence type="ECO:0000256" key="5">
    <source>
        <dbReference type="ARBA" id="ARBA00022475"/>
    </source>
</evidence>
<feature type="transmembrane region" description="Helical" evidence="13">
    <location>
        <begin position="111"/>
        <end position="134"/>
    </location>
</feature>
<evidence type="ECO:0000256" key="11">
    <source>
        <dbReference type="ARBA" id="ARBA00023136"/>
    </source>
</evidence>
<keyword evidence="9" id="KW-0406">Ion transport</keyword>
<comment type="subcellular location">
    <subcellularLocation>
        <location evidence="2 13">Cell membrane</location>
        <topology evidence="2 13">Multi-pass membrane protein</topology>
    </subcellularLocation>
</comment>
<dbReference type="InterPro" id="IPR051224">
    <property type="entry name" value="NiCoT_RcnA"/>
</dbReference>
<feature type="compositionally biased region" description="Basic and acidic residues" evidence="14">
    <location>
        <begin position="195"/>
        <end position="220"/>
    </location>
</feature>
<evidence type="ECO:0000256" key="9">
    <source>
        <dbReference type="ARBA" id="ARBA00023065"/>
    </source>
</evidence>
<feature type="transmembrane region" description="Helical" evidence="13">
    <location>
        <begin position="154"/>
        <end position="172"/>
    </location>
</feature>
<dbReference type="EMBL" id="JANFFA010000001">
    <property type="protein sequence ID" value="MDQ2093434.1"/>
    <property type="molecule type" value="Genomic_DNA"/>
</dbReference>
<evidence type="ECO:0000256" key="8">
    <source>
        <dbReference type="ARBA" id="ARBA00022989"/>
    </source>
</evidence>
<feature type="transmembrane region" description="Helical" evidence="13">
    <location>
        <begin position="244"/>
        <end position="267"/>
    </location>
</feature>
<dbReference type="GO" id="GO:0046583">
    <property type="term" value="F:monoatomic cation efflux transmembrane transporter activity"/>
    <property type="evidence" value="ECO:0007669"/>
    <property type="project" value="TreeGrafter"/>
</dbReference>
<evidence type="ECO:0000256" key="2">
    <source>
        <dbReference type="ARBA" id="ARBA00004651"/>
    </source>
</evidence>
<evidence type="ECO:0000256" key="1">
    <source>
        <dbReference type="ARBA" id="ARBA00002510"/>
    </source>
</evidence>
<dbReference type="GO" id="GO:0032025">
    <property type="term" value="P:response to cobalt ion"/>
    <property type="evidence" value="ECO:0007669"/>
    <property type="project" value="TreeGrafter"/>
</dbReference>
<dbReference type="GO" id="GO:0010045">
    <property type="term" value="P:response to nickel cation"/>
    <property type="evidence" value="ECO:0007669"/>
    <property type="project" value="TreeGrafter"/>
</dbReference>
<keyword evidence="3" id="KW-0171">Cobalt transport</keyword>
<keyword evidence="8 13" id="KW-1133">Transmembrane helix</keyword>
<dbReference type="PANTHER" id="PTHR40659:SF1">
    <property type="entry name" value="NICKEL_COBALT EFFLUX SYSTEM RCNA"/>
    <property type="match status" value="1"/>
</dbReference>
<keyword evidence="7 13" id="KW-0812">Transmembrane</keyword>
<evidence type="ECO:0000256" key="4">
    <source>
        <dbReference type="ARBA" id="ARBA00022448"/>
    </source>
</evidence>
<gene>
    <name evidence="15" type="ORF">NOI20_04870</name>
</gene>
<keyword evidence="4 13" id="KW-0813">Transport</keyword>
<feature type="transmembrane region" description="Helical" evidence="13">
    <location>
        <begin position="70"/>
        <end position="90"/>
    </location>
</feature>